<evidence type="ECO:0000313" key="1">
    <source>
        <dbReference type="EMBL" id="AXV09864.1"/>
    </source>
</evidence>
<protein>
    <submittedName>
        <fullName evidence="1">Helicase, C-terminal:Type III restriction enzyme, res subunit:DEAD/DEAH box helicase, N-terminal</fullName>
    </submittedName>
</protein>
<keyword evidence="1" id="KW-0067">ATP-binding</keyword>
<dbReference type="EMBL" id="CP031166">
    <property type="protein sequence ID" value="AXV09864.1"/>
    <property type="molecule type" value="Genomic_DNA"/>
</dbReference>
<accession>A0A346Y5W7</accession>
<proteinExistence type="predicted"/>
<dbReference type="OrthoDB" id="3197455at2"/>
<name>A0A346Y5W7_9ACTN</name>
<keyword evidence="1" id="KW-0347">Helicase</keyword>
<organism evidence="1 2">
    <name type="scientific">Euzebya pacifica</name>
    <dbReference type="NCBI Taxonomy" id="1608957"/>
    <lineage>
        <taxon>Bacteria</taxon>
        <taxon>Bacillati</taxon>
        <taxon>Actinomycetota</taxon>
        <taxon>Nitriliruptoria</taxon>
        <taxon>Euzebyales</taxon>
    </lineage>
</organism>
<keyword evidence="2" id="KW-1185">Reference proteome</keyword>
<geneLocation type="plasmid" evidence="2">
    <name>pedy32-46i</name>
</geneLocation>
<gene>
    <name evidence="1" type="ORF">DVS28_b0094</name>
</gene>
<dbReference type="AlphaFoldDB" id="A0A346Y5W7"/>
<keyword evidence="1" id="KW-0614">Plasmid</keyword>
<keyword evidence="1" id="KW-0547">Nucleotide-binding</keyword>
<evidence type="ECO:0000313" key="2">
    <source>
        <dbReference type="Proteomes" id="UP000264006"/>
    </source>
</evidence>
<dbReference type="KEGG" id="euz:DVS28_b0094"/>
<keyword evidence="1" id="KW-0378">Hydrolase</keyword>
<sequence length="126" mass="13746">MDEGGIGVLSRLQEEWDEDVNRALEVLLMDPATGATEPHACDTSCYECLCSFYNQFHHDHLDRTVAGEWVPATHGSIFTARAVTSDWVAVHAGPDGKPTCDSATEKSMVEAIMAKGIPVPMHARHP</sequence>
<dbReference type="RefSeq" id="WP_114594475.1">
    <property type="nucleotide sequence ID" value="NZ_CP031166.1"/>
</dbReference>
<reference evidence="1 2" key="1">
    <citation type="submission" date="2018-09" db="EMBL/GenBank/DDBJ databases">
        <title>Complete genome sequence of Euzebya sp. DY32-46 isolated from seawater of Pacific Ocean.</title>
        <authorList>
            <person name="Xu L."/>
            <person name="Wu Y.-H."/>
            <person name="Xu X.-W."/>
        </authorList>
    </citation>
    <scope>NUCLEOTIDE SEQUENCE [LARGE SCALE GENOMIC DNA]</scope>
    <source>
        <strain evidence="1 2">DY32-46</strain>
        <plasmid evidence="2">pedy32-46i</plasmid>
    </source>
</reference>
<dbReference type="Proteomes" id="UP000264006">
    <property type="component" value="Plasmid pEDY32-46I"/>
</dbReference>
<dbReference type="GO" id="GO:0004386">
    <property type="term" value="F:helicase activity"/>
    <property type="evidence" value="ECO:0007669"/>
    <property type="project" value="UniProtKB-KW"/>
</dbReference>